<feature type="chain" id="PRO_5022080633" description="4Fe-4S ferredoxin-type domain-containing protein" evidence="1">
    <location>
        <begin position="31"/>
        <end position="158"/>
    </location>
</feature>
<evidence type="ECO:0000313" key="3">
    <source>
        <dbReference type="Proteomes" id="UP000317909"/>
    </source>
</evidence>
<dbReference type="Proteomes" id="UP000317909">
    <property type="component" value="Chromosome"/>
</dbReference>
<dbReference type="RefSeq" id="WP_145434733.1">
    <property type="nucleotide sequence ID" value="NZ_CP036339.1"/>
</dbReference>
<evidence type="ECO:0008006" key="4">
    <source>
        <dbReference type="Google" id="ProtNLM"/>
    </source>
</evidence>
<reference evidence="2 3" key="1">
    <citation type="submission" date="2019-02" db="EMBL/GenBank/DDBJ databases">
        <title>Deep-cultivation of Planctomycetes and their phenomic and genomic characterization uncovers novel biology.</title>
        <authorList>
            <person name="Wiegand S."/>
            <person name="Jogler M."/>
            <person name="Boedeker C."/>
            <person name="Pinto D."/>
            <person name="Vollmers J."/>
            <person name="Rivas-Marin E."/>
            <person name="Kohn T."/>
            <person name="Peeters S.H."/>
            <person name="Heuer A."/>
            <person name="Rast P."/>
            <person name="Oberbeckmann S."/>
            <person name="Bunk B."/>
            <person name="Jeske O."/>
            <person name="Meyerdierks A."/>
            <person name="Storesund J.E."/>
            <person name="Kallscheuer N."/>
            <person name="Luecker S."/>
            <person name="Lage O.M."/>
            <person name="Pohl T."/>
            <person name="Merkel B.J."/>
            <person name="Hornburger P."/>
            <person name="Mueller R.-W."/>
            <person name="Bruemmer F."/>
            <person name="Labrenz M."/>
            <person name="Spormann A.M."/>
            <person name="Op den Camp H."/>
            <person name="Overmann J."/>
            <person name="Amann R."/>
            <person name="Jetten M.S.M."/>
            <person name="Mascher T."/>
            <person name="Medema M.H."/>
            <person name="Devos D.P."/>
            <person name="Kaster A.-K."/>
            <person name="Ovreas L."/>
            <person name="Rohde M."/>
            <person name="Galperin M.Y."/>
            <person name="Jogler C."/>
        </authorList>
    </citation>
    <scope>NUCLEOTIDE SEQUENCE [LARGE SCALE GENOMIC DNA]</scope>
    <source>
        <strain evidence="2 3">I41</strain>
    </source>
</reference>
<dbReference type="KEGG" id="llh:I41_42390"/>
<feature type="signal peptide" evidence="1">
    <location>
        <begin position="1"/>
        <end position="30"/>
    </location>
</feature>
<keyword evidence="3" id="KW-1185">Reference proteome</keyword>
<protein>
    <recommendedName>
        <fullName evidence="4">4Fe-4S ferredoxin-type domain-containing protein</fullName>
    </recommendedName>
</protein>
<dbReference type="PROSITE" id="PS51257">
    <property type="entry name" value="PROKAR_LIPOPROTEIN"/>
    <property type="match status" value="1"/>
</dbReference>
<dbReference type="OrthoDB" id="9844178at2"/>
<dbReference type="AlphaFoldDB" id="A0A517U342"/>
<organism evidence="2 3">
    <name type="scientific">Lacipirellula limnantheis</name>
    <dbReference type="NCBI Taxonomy" id="2528024"/>
    <lineage>
        <taxon>Bacteria</taxon>
        <taxon>Pseudomonadati</taxon>
        <taxon>Planctomycetota</taxon>
        <taxon>Planctomycetia</taxon>
        <taxon>Pirellulales</taxon>
        <taxon>Lacipirellulaceae</taxon>
        <taxon>Lacipirellula</taxon>
    </lineage>
</organism>
<accession>A0A517U342</accession>
<evidence type="ECO:0000313" key="2">
    <source>
        <dbReference type="EMBL" id="QDT75031.1"/>
    </source>
</evidence>
<sequence precursor="true">MRRSTLHRLTQKCIALVAIAVMGGVQPMLSACTCGLTIPQSVVEAAVETEHCCSGCCTTSAAEASETTGSECCGSTGDGPSNCDDCGCCVAAEEAPLLPTTTTVQDDVHSVPIAYLAIIPTAFHSGLHGVAWHNAFDLTSLGGPPGIRLHALLSVWRI</sequence>
<evidence type="ECO:0000256" key="1">
    <source>
        <dbReference type="SAM" id="SignalP"/>
    </source>
</evidence>
<name>A0A517U342_9BACT</name>
<dbReference type="EMBL" id="CP036339">
    <property type="protein sequence ID" value="QDT75031.1"/>
    <property type="molecule type" value="Genomic_DNA"/>
</dbReference>
<keyword evidence="1" id="KW-0732">Signal</keyword>
<proteinExistence type="predicted"/>
<gene>
    <name evidence="2" type="ORF">I41_42390</name>
</gene>